<name>V9YZF5_9ACTN</name>
<organism evidence="1">
    <name type="scientific">Streptomyces sp. FR1</name>
    <dbReference type="NCBI Taxonomy" id="349971"/>
    <lineage>
        <taxon>Bacteria</taxon>
        <taxon>Bacillati</taxon>
        <taxon>Actinomycetota</taxon>
        <taxon>Actinomycetes</taxon>
        <taxon>Kitasatosporales</taxon>
        <taxon>Streptomycetaceae</taxon>
        <taxon>Streptomyces</taxon>
    </lineage>
</organism>
<dbReference type="EMBL" id="KF602047">
    <property type="protein sequence ID" value="AHE38720.1"/>
    <property type="molecule type" value="Genomic_DNA"/>
</dbReference>
<dbReference type="RefSeq" id="WP_024126102.1">
    <property type="nucleotide sequence ID" value="NC_023282.1"/>
</dbReference>
<proteinExistence type="predicted"/>
<gene>
    <name evidence="1" type="ORF">pFRL2_45c</name>
</gene>
<dbReference type="AlphaFoldDB" id="V9YZF5"/>
<sequence>MPRTITKAAPDRLTAVLAAVLGTDWTLPTVPEWPAVFTSETADRDLTCYPDWKNGRIIFELSPAGAASSDFDRRRFAKYSPDLTGYDTIHDWLARGDLDAVADALAVILERLVEQPLPERVALADPLQTEREHLAKQAKELAAHASHFAAGLIWSQPVADDAQQLASLAQGLAHTATRVDELRGYKNPRL</sequence>
<protein>
    <submittedName>
        <fullName evidence="1">Uncharacterized protein</fullName>
    </submittedName>
</protein>
<evidence type="ECO:0000313" key="1">
    <source>
        <dbReference type="EMBL" id="AHE38720.1"/>
    </source>
</evidence>
<keyword evidence="1" id="KW-0614">Plasmid</keyword>
<accession>V9YZF5</accession>
<reference evidence="1" key="1">
    <citation type="submission" date="2013-09" db="EMBL/GenBank/DDBJ databases">
        <title>Complete nucleotide sequence of Streptomyces linear plasmid pFRL2.</title>
        <authorList>
            <person name="Chen Z."/>
            <person name="Fang P."/>
            <person name="Qin Z."/>
        </authorList>
    </citation>
    <scope>NUCLEOTIDE SEQUENCE</scope>
    <source>
        <plasmid evidence="1">pFRL2</plasmid>
    </source>
</reference>
<geneLocation type="plasmid" evidence="1">
    <name>pFRL2</name>
</geneLocation>